<dbReference type="AlphaFoldDB" id="A0AAD5XHD5"/>
<evidence type="ECO:0000313" key="2">
    <source>
        <dbReference type="EMBL" id="KAJ3126988.1"/>
    </source>
</evidence>
<accession>A0AAD5XHD5</accession>
<feature type="region of interest" description="Disordered" evidence="1">
    <location>
        <begin position="179"/>
        <end position="221"/>
    </location>
</feature>
<protein>
    <submittedName>
        <fullName evidence="2">Uncharacterized protein</fullName>
    </submittedName>
</protein>
<dbReference type="EMBL" id="JADGJH010000532">
    <property type="protein sequence ID" value="KAJ3126988.1"/>
    <property type="molecule type" value="Genomic_DNA"/>
</dbReference>
<gene>
    <name evidence="2" type="ORF">HK100_009983</name>
</gene>
<reference evidence="2" key="1">
    <citation type="submission" date="2020-05" db="EMBL/GenBank/DDBJ databases">
        <title>Phylogenomic resolution of chytrid fungi.</title>
        <authorList>
            <person name="Stajich J.E."/>
            <person name="Amses K."/>
            <person name="Simmons R."/>
            <person name="Seto K."/>
            <person name="Myers J."/>
            <person name="Bonds A."/>
            <person name="Quandt C.A."/>
            <person name="Barry K."/>
            <person name="Liu P."/>
            <person name="Grigoriev I."/>
            <person name="Longcore J.E."/>
            <person name="James T.Y."/>
        </authorList>
    </citation>
    <scope>NUCLEOTIDE SEQUENCE</scope>
    <source>
        <strain evidence="2">JEL0513</strain>
    </source>
</reference>
<keyword evidence="3" id="KW-1185">Reference proteome</keyword>
<evidence type="ECO:0000256" key="1">
    <source>
        <dbReference type="SAM" id="MobiDB-lite"/>
    </source>
</evidence>
<comment type="caution">
    <text evidence="2">The sequence shown here is derived from an EMBL/GenBank/DDBJ whole genome shotgun (WGS) entry which is preliminary data.</text>
</comment>
<organism evidence="2 3">
    <name type="scientific">Physocladia obscura</name>
    <dbReference type="NCBI Taxonomy" id="109957"/>
    <lineage>
        <taxon>Eukaryota</taxon>
        <taxon>Fungi</taxon>
        <taxon>Fungi incertae sedis</taxon>
        <taxon>Chytridiomycota</taxon>
        <taxon>Chytridiomycota incertae sedis</taxon>
        <taxon>Chytridiomycetes</taxon>
        <taxon>Chytridiales</taxon>
        <taxon>Chytriomycetaceae</taxon>
        <taxon>Physocladia</taxon>
    </lineage>
</organism>
<proteinExistence type="predicted"/>
<sequence>MTREVLSLTTATTTGSPRRHSAVEASHPMQSVSPLTPRPNASHPHGIKSAFKELFTKQKKKENSGVPAAVVVVGYSKKKAPVLPAPIATVNTIASPDAQVSLLPKYYKPVAEGGKTFYFDAADLDGGSPTEVWPPSVLVAAPLSNSLFTAGNGTLRKYTEPDLDRFSYTEPSLQRKFSSTTAITGSTDNLADSTDEVTASSTDEASDNTGKSEEKYPDSLTDDEVELAKRFEDPDSVDSDSYHTIHRLSMLPVLDPNCHHVAMLKSTGGVEMAHQLSLGSGHVNLLGTYSDIIEEISDLVPEQELVPSPRLRAQKTNKAYRGLRKSINDLQDLLDQMASETHPTESSIFQENISADSKPEHVVVEEYFVEHWVSADDVSPESSGNGRITTTPTASKNYEELEVSTPLSTVPSFIVEGNAVTSVGLASHKIETESLSADIIGGYDSDSTDEDESEERGEFVVSKVTRVLTLSGDDMVTNVGLKVEPVGKIDQPSATTLQRTLKREHEVLDLKRMDVEKREAEISEIKTSQALLQLEDGSGKKQPKRRSGLTHFLNFLIHN</sequence>
<feature type="region of interest" description="Disordered" evidence="1">
    <location>
        <begin position="1"/>
        <end position="49"/>
    </location>
</feature>
<feature type="compositionally biased region" description="Polar residues" evidence="1">
    <location>
        <begin position="7"/>
        <end position="16"/>
    </location>
</feature>
<feature type="compositionally biased region" description="Polar residues" evidence="1">
    <location>
        <begin position="179"/>
        <end position="209"/>
    </location>
</feature>
<name>A0AAD5XHD5_9FUNG</name>
<evidence type="ECO:0000313" key="3">
    <source>
        <dbReference type="Proteomes" id="UP001211907"/>
    </source>
</evidence>
<dbReference type="Proteomes" id="UP001211907">
    <property type="component" value="Unassembled WGS sequence"/>
</dbReference>